<feature type="compositionally biased region" description="Low complexity" evidence="1">
    <location>
        <begin position="20"/>
        <end position="33"/>
    </location>
</feature>
<organism evidence="2 3">
    <name type="scientific">Sousa chinensis</name>
    <name type="common">Indo-pacific humpbacked dolphin</name>
    <name type="synonym">Steno chinensis</name>
    <dbReference type="NCBI Taxonomy" id="103600"/>
    <lineage>
        <taxon>Eukaryota</taxon>
        <taxon>Metazoa</taxon>
        <taxon>Chordata</taxon>
        <taxon>Craniata</taxon>
        <taxon>Vertebrata</taxon>
        <taxon>Euteleostomi</taxon>
        <taxon>Mammalia</taxon>
        <taxon>Eutheria</taxon>
        <taxon>Laurasiatheria</taxon>
        <taxon>Artiodactyla</taxon>
        <taxon>Whippomorpha</taxon>
        <taxon>Cetacea</taxon>
        <taxon>Odontoceti</taxon>
        <taxon>Delphinidae</taxon>
        <taxon>Sousa</taxon>
    </lineage>
</organism>
<dbReference type="GO" id="GO:0045121">
    <property type="term" value="C:membrane raft"/>
    <property type="evidence" value="ECO:0007669"/>
    <property type="project" value="TreeGrafter"/>
</dbReference>
<dbReference type="GO" id="GO:0007155">
    <property type="term" value="P:cell adhesion"/>
    <property type="evidence" value="ECO:0007669"/>
    <property type="project" value="InterPro"/>
</dbReference>
<evidence type="ECO:0008006" key="4">
    <source>
        <dbReference type="Google" id="ProtNLM"/>
    </source>
</evidence>
<feature type="non-terminal residue" evidence="2">
    <location>
        <position position="1"/>
    </location>
</feature>
<name>A0A484GP49_SOUCH</name>
<evidence type="ECO:0000256" key="1">
    <source>
        <dbReference type="SAM" id="MobiDB-lite"/>
    </source>
</evidence>
<dbReference type="GO" id="GO:0001775">
    <property type="term" value="P:cell activation"/>
    <property type="evidence" value="ECO:0007669"/>
    <property type="project" value="TreeGrafter"/>
</dbReference>
<dbReference type="InterPro" id="IPR028029">
    <property type="entry name" value="CD24"/>
</dbReference>
<dbReference type="Proteomes" id="UP000295264">
    <property type="component" value="Unassembled WGS sequence"/>
</dbReference>
<dbReference type="EMBL" id="QWLN02005709">
    <property type="protein sequence ID" value="TEA37229.1"/>
    <property type="molecule type" value="Genomic_DNA"/>
</dbReference>
<sequence length="55" mass="5569">IYSNQTAVVTPPSNSSQHTSAAPNPANATTKASAGTLQSTAGLLVISLSLLHLYC</sequence>
<feature type="compositionally biased region" description="Polar residues" evidence="1">
    <location>
        <begin position="1"/>
        <end position="19"/>
    </location>
</feature>
<evidence type="ECO:0000313" key="2">
    <source>
        <dbReference type="EMBL" id="TEA37229.1"/>
    </source>
</evidence>
<feature type="region of interest" description="Disordered" evidence="1">
    <location>
        <begin position="1"/>
        <end position="33"/>
    </location>
</feature>
<accession>A0A484GP49</accession>
<gene>
    <name evidence="2" type="ORF">DBR06_SOUSAS10010001</name>
</gene>
<dbReference type="GO" id="GO:0022407">
    <property type="term" value="P:regulation of cell-cell adhesion"/>
    <property type="evidence" value="ECO:0007669"/>
    <property type="project" value="TreeGrafter"/>
</dbReference>
<dbReference type="PANTHER" id="PTHR16676:SF0">
    <property type="entry name" value="SIGNAL TRANSDUCER CD24"/>
    <property type="match status" value="1"/>
</dbReference>
<evidence type="ECO:0000313" key="3">
    <source>
        <dbReference type="Proteomes" id="UP000295264"/>
    </source>
</evidence>
<keyword evidence="3" id="KW-1185">Reference proteome</keyword>
<dbReference type="PANTHER" id="PTHR16676">
    <property type="entry name" value="SIGNAL TRANSDUCER CD24"/>
    <property type="match status" value="1"/>
</dbReference>
<dbReference type="AlphaFoldDB" id="A0A484GP49"/>
<proteinExistence type="predicted"/>
<reference evidence="2 3" key="1">
    <citation type="journal article" date="2018" name="Genomics">
        <title>Molecular footprints of inshore aquatic adaptation in Indo-Pacific humpback dolphin (Sousa chinensis).</title>
        <authorList>
            <person name="Ming Y."/>
            <person name="Jian J."/>
            <person name="Yu F."/>
            <person name="Yu X."/>
            <person name="Wang J."/>
            <person name="Liu W."/>
        </authorList>
    </citation>
    <scope>NUCLEOTIDE SEQUENCE [LARGE SCALE GENOMIC DNA]</scope>
    <source>
        <strain evidence="2">MY-2018</strain>
        <tissue evidence="2">Skin</tissue>
    </source>
</reference>
<dbReference type="Pfam" id="PF14984">
    <property type="entry name" value="CD24"/>
    <property type="match status" value="1"/>
</dbReference>
<protein>
    <recommendedName>
        <fullName evidence="4">Signal transducer CD24</fullName>
    </recommendedName>
</protein>
<dbReference type="GO" id="GO:0030296">
    <property type="term" value="F:protein tyrosine kinase activator activity"/>
    <property type="evidence" value="ECO:0007669"/>
    <property type="project" value="TreeGrafter"/>
</dbReference>
<dbReference type="GO" id="GO:0009897">
    <property type="term" value="C:external side of plasma membrane"/>
    <property type="evidence" value="ECO:0007669"/>
    <property type="project" value="TreeGrafter"/>
</dbReference>
<comment type="caution">
    <text evidence="2">The sequence shown here is derived from an EMBL/GenBank/DDBJ whole genome shotgun (WGS) entry which is preliminary data.</text>
</comment>